<dbReference type="AlphaFoldDB" id="A0A0N4Z7K2"/>
<dbReference type="GO" id="GO:0030151">
    <property type="term" value="F:molybdenum ion binding"/>
    <property type="evidence" value="ECO:0007669"/>
    <property type="project" value="InterPro"/>
</dbReference>
<evidence type="ECO:0000259" key="2">
    <source>
        <dbReference type="PROSITE" id="PS51340"/>
    </source>
</evidence>
<dbReference type="PANTHER" id="PTHR14237">
    <property type="entry name" value="MOLYBDOPTERIN COFACTOR SULFURASE MOSC"/>
    <property type="match status" value="1"/>
</dbReference>
<organism evidence="3 4">
    <name type="scientific">Parastrongyloides trichosuri</name>
    <name type="common">Possum-specific nematode worm</name>
    <dbReference type="NCBI Taxonomy" id="131310"/>
    <lineage>
        <taxon>Eukaryota</taxon>
        <taxon>Metazoa</taxon>
        <taxon>Ecdysozoa</taxon>
        <taxon>Nematoda</taxon>
        <taxon>Chromadorea</taxon>
        <taxon>Rhabditida</taxon>
        <taxon>Tylenchina</taxon>
        <taxon>Panagrolaimomorpha</taxon>
        <taxon>Strongyloidoidea</taxon>
        <taxon>Strongyloididae</taxon>
        <taxon>Parastrongyloides</taxon>
    </lineage>
</organism>
<feature type="domain" description="MOSC" evidence="2">
    <location>
        <begin position="188"/>
        <end position="341"/>
    </location>
</feature>
<dbReference type="InterPro" id="IPR005303">
    <property type="entry name" value="MOCOS_middle"/>
</dbReference>
<reference evidence="4" key="1">
    <citation type="submission" date="2017-02" db="UniProtKB">
        <authorList>
            <consortium name="WormBaseParasite"/>
        </authorList>
    </citation>
    <scope>IDENTIFICATION</scope>
</reference>
<dbReference type="GO" id="GO:0003824">
    <property type="term" value="F:catalytic activity"/>
    <property type="evidence" value="ECO:0007669"/>
    <property type="project" value="InterPro"/>
</dbReference>
<keyword evidence="1" id="KW-0732">Signal</keyword>
<dbReference type="PROSITE" id="PS51340">
    <property type="entry name" value="MOSC"/>
    <property type="match status" value="1"/>
</dbReference>
<dbReference type="WBParaSite" id="PTRK_0000315600.1">
    <property type="protein sequence ID" value="PTRK_0000315600.1"/>
    <property type="gene ID" value="PTRK_0000315600"/>
</dbReference>
<dbReference type="SUPFAM" id="SSF50800">
    <property type="entry name" value="PK beta-barrel domain-like"/>
    <property type="match status" value="1"/>
</dbReference>
<proteinExistence type="predicted"/>
<name>A0A0N4Z7K2_PARTI</name>
<dbReference type="Pfam" id="PF03473">
    <property type="entry name" value="MOSC"/>
    <property type="match status" value="1"/>
</dbReference>
<evidence type="ECO:0000313" key="3">
    <source>
        <dbReference type="Proteomes" id="UP000038045"/>
    </source>
</evidence>
<dbReference type="InterPro" id="IPR011037">
    <property type="entry name" value="Pyrv_Knase-like_insert_dom_sf"/>
</dbReference>
<dbReference type="Proteomes" id="UP000038045">
    <property type="component" value="Unplaced"/>
</dbReference>
<evidence type="ECO:0000313" key="4">
    <source>
        <dbReference type="WBParaSite" id="PTRK_0000315600.1"/>
    </source>
</evidence>
<dbReference type="GO" id="GO:0030170">
    <property type="term" value="F:pyridoxal phosphate binding"/>
    <property type="evidence" value="ECO:0007669"/>
    <property type="project" value="InterPro"/>
</dbReference>
<dbReference type="SUPFAM" id="SSF141673">
    <property type="entry name" value="MOSC N-terminal domain-like"/>
    <property type="match status" value="1"/>
</dbReference>
<keyword evidence="3" id="KW-1185">Reference proteome</keyword>
<protein>
    <submittedName>
        <fullName evidence="4">MOSC domain-containing protein</fullName>
    </submittedName>
</protein>
<evidence type="ECO:0000256" key="1">
    <source>
        <dbReference type="SAM" id="SignalP"/>
    </source>
</evidence>
<accession>A0A0N4Z7K2</accession>
<dbReference type="Pfam" id="PF03476">
    <property type="entry name" value="MOSC_N"/>
    <property type="match status" value="1"/>
</dbReference>
<feature type="signal peptide" evidence="1">
    <location>
        <begin position="1"/>
        <end position="23"/>
    </location>
</feature>
<feature type="chain" id="PRO_5005891223" evidence="1">
    <location>
        <begin position="24"/>
        <end position="347"/>
    </location>
</feature>
<dbReference type="STRING" id="131310.A0A0N4Z7K2"/>
<dbReference type="InterPro" id="IPR005302">
    <property type="entry name" value="MoCF_Sase_C"/>
</dbReference>
<dbReference type="PANTHER" id="PTHR14237:SF19">
    <property type="entry name" value="MITOCHONDRIAL AMIDOXIME REDUCING COMPONENT 1"/>
    <property type="match status" value="1"/>
</dbReference>
<sequence length="347" mass="39981">MSLIPTTLTLFTLSICSIAGALAVYFINKKEEDEEEEFVKVGKVESLYIYPVKSMRGISVPYIECTRTGAKYNEIKDRSFMIIDKKTSTYVGAKKERKLVLIEPSIEYDHLSSSYVLQLTVNNNSVKVNLNDVINNAHVIKFIKLFDDETCDGYDCGDEVSEFIKSFLDTDKDYRLMYHSDSLFNQRHSVVGAKYSNTDVDQGPHEIKYHDDAPYNLLSKESLDDLNKRYDGQIYMDNQRFRPTIFVSDTNKPYDEDYWKTIQISTIELKQIKPCTRCIMTTIDPLTGEKHPNMEPLRELRKYRLAEGRIAKTYNISPVFGVHFCIKNGGIIKVGDDVYGSYKKIPF</sequence>